<sequence>MTPSLPTELWRTIFRHATSAAVDADLAIKHPKPEPLWFDKFEQHNLEEMKTKIALTRVSHRFRRIASEFLFEFVSIGDSDRAVILLETMMKQSSNTALGPKPHELVKFLFVRCSRTRLVTKILYLCRGLRGFSWNAPDSQTRFQNWAAVQDEMIQNIPTNIRFLNWNARVDQTNTFAAFLHKASASLQILYISGVPAFQQPLQHVSYSALTHLRVEDTSPFGCLATWTMPSLIYLDLVARYTGGSSPTFFPNFGKRLRVLRLGRSFTLLRPLLSHILKSHPNMEEIHYHCSTFRRSSLWKSDVTHMKLKVVGVGIAETNLMDIAIAHSELRKNFGTISRTRFPGLDRIIVDVVESSPLIPKGTSLLMTRVSKNFRSAEITMI</sequence>
<proteinExistence type="predicted"/>
<name>A0A4Y7QHF9_9AGAM</name>
<organism evidence="1 2">
    <name type="scientific">Rickenella mellea</name>
    <dbReference type="NCBI Taxonomy" id="50990"/>
    <lineage>
        <taxon>Eukaryota</taxon>
        <taxon>Fungi</taxon>
        <taxon>Dikarya</taxon>
        <taxon>Basidiomycota</taxon>
        <taxon>Agaricomycotina</taxon>
        <taxon>Agaricomycetes</taxon>
        <taxon>Hymenochaetales</taxon>
        <taxon>Rickenellaceae</taxon>
        <taxon>Rickenella</taxon>
    </lineage>
</organism>
<reference evidence="1 2" key="1">
    <citation type="submission" date="2018-06" db="EMBL/GenBank/DDBJ databases">
        <title>A transcriptomic atlas of mushroom development highlights an independent origin of complex multicellularity.</title>
        <authorList>
            <consortium name="DOE Joint Genome Institute"/>
            <person name="Krizsan K."/>
            <person name="Almasi E."/>
            <person name="Merenyi Z."/>
            <person name="Sahu N."/>
            <person name="Viragh M."/>
            <person name="Koszo T."/>
            <person name="Mondo S."/>
            <person name="Kiss B."/>
            <person name="Balint B."/>
            <person name="Kues U."/>
            <person name="Barry K."/>
            <person name="Hegedus J.C."/>
            <person name="Henrissat B."/>
            <person name="Johnson J."/>
            <person name="Lipzen A."/>
            <person name="Ohm R."/>
            <person name="Nagy I."/>
            <person name="Pangilinan J."/>
            <person name="Yan J."/>
            <person name="Xiong Y."/>
            <person name="Grigoriev I.V."/>
            <person name="Hibbett D.S."/>
            <person name="Nagy L.G."/>
        </authorList>
    </citation>
    <scope>NUCLEOTIDE SEQUENCE [LARGE SCALE GENOMIC DNA]</scope>
    <source>
        <strain evidence="1 2">SZMC22713</strain>
    </source>
</reference>
<dbReference type="SUPFAM" id="SSF52047">
    <property type="entry name" value="RNI-like"/>
    <property type="match status" value="1"/>
</dbReference>
<dbReference type="OrthoDB" id="3256525at2759"/>
<evidence type="ECO:0008006" key="3">
    <source>
        <dbReference type="Google" id="ProtNLM"/>
    </source>
</evidence>
<evidence type="ECO:0000313" key="2">
    <source>
        <dbReference type="Proteomes" id="UP000294933"/>
    </source>
</evidence>
<dbReference type="EMBL" id="ML170161">
    <property type="protein sequence ID" value="TDL26532.1"/>
    <property type="molecule type" value="Genomic_DNA"/>
</dbReference>
<accession>A0A4Y7QHF9</accession>
<gene>
    <name evidence="1" type="ORF">BD410DRAFT_825688</name>
</gene>
<protein>
    <recommendedName>
        <fullName evidence="3">F-box domain-containing protein</fullName>
    </recommendedName>
</protein>
<dbReference type="VEuPathDB" id="FungiDB:BD410DRAFT_825688"/>
<dbReference type="AlphaFoldDB" id="A0A4Y7QHF9"/>
<keyword evidence="2" id="KW-1185">Reference proteome</keyword>
<evidence type="ECO:0000313" key="1">
    <source>
        <dbReference type="EMBL" id="TDL26532.1"/>
    </source>
</evidence>
<dbReference type="Proteomes" id="UP000294933">
    <property type="component" value="Unassembled WGS sequence"/>
</dbReference>